<dbReference type="Gene3D" id="3.30.420.10">
    <property type="entry name" value="Ribonuclease H-like superfamily/Ribonuclease H"/>
    <property type="match status" value="1"/>
</dbReference>
<dbReference type="GO" id="GO:0003676">
    <property type="term" value="F:nucleic acid binding"/>
    <property type="evidence" value="ECO:0007669"/>
    <property type="project" value="InterPro"/>
</dbReference>
<keyword evidence="1" id="KW-0695">RNA-directed DNA polymerase</keyword>
<name>A0AAV4MSV7_CAEEX</name>
<dbReference type="PANTHER" id="PTHR47331:SF1">
    <property type="entry name" value="GAG-LIKE PROTEIN"/>
    <property type="match status" value="1"/>
</dbReference>
<gene>
    <name evidence="1" type="primary">AVEN_270609_1</name>
    <name evidence="1" type="ORF">CEXT_52801</name>
</gene>
<keyword evidence="2" id="KW-1185">Reference proteome</keyword>
<dbReference type="EMBL" id="BPLR01002591">
    <property type="protein sequence ID" value="GIX75490.1"/>
    <property type="molecule type" value="Genomic_DNA"/>
</dbReference>
<dbReference type="InterPro" id="IPR036397">
    <property type="entry name" value="RNaseH_sf"/>
</dbReference>
<proteinExistence type="predicted"/>
<protein>
    <submittedName>
        <fullName evidence="1">Reverse transcriptase</fullName>
    </submittedName>
</protein>
<evidence type="ECO:0000313" key="2">
    <source>
        <dbReference type="Proteomes" id="UP001054945"/>
    </source>
</evidence>
<sequence>MDSVEVHIFSDASIVAYGAVAYFRYVNLRGEVGTSFVMSKSRILPLKKLSLPRRGVFVDRLRNLFVLDKGSAREWKQFVSNRVLEIQDCTSPDRWKFCPGLENPADELTRGENSHTLLNDSVWWQGPVWLRGSRNQWPRQKFERVTDEQKLEKLNTSVHAILPQTEMILDENKFSNLRKLLRVTAWVKRFVAKLRKRLARVERQLPRDRVVESPPFAVVGIDFTGAITIKAGDQSCKKVYIALFTCAVTRAVHIEVVSDMSVKSFIFALRRFYQEEIQVFKSSYRLRELRGSSSLNVRHGGEAFWERLMKSFKDPLRKILGKALLTFEELTTIMTELECVLNNRPITYETNELGEPRCLTPSLFLLPGRDNSLPEHFLEIFNKVVDRETLTRRKLYQSRLLKTAVD</sequence>
<reference evidence="1 2" key="1">
    <citation type="submission" date="2021-06" db="EMBL/GenBank/DDBJ databases">
        <title>Caerostris extrusa draft genome.</title>
        <authorList>
            <person name="Kono N."/>
            <person name="Arakawa K."/>
        </authorList>
    </citation>
    <scope>NUCLEOTIDE SEQUENCE [LARGE SCALE GENOMIC DNA]</scope>
</reference>
<dbReference type="AlphaFoldDB" id="A0AAV4MSV7"/>
<keyword evidence="1" id="KW-0548">Nucleotidyltransferase</keyword>
<dbReference type="Proteomes" id="UP001054945">
    <property type="component" value="Unassembled WGS sequence"/>
</dbReference>
<dbReference type="SUPFAM" id="SSF53098">
    <property type="entry name" value="Ribonuclease H-like"/>
    <property type="match status" value="1"/>
</dbReference>
<dbReference type="Pfam" id="PF05380">
    <property type="entry name" value="Peptidase_A17"/>
    <property type="match status" value="1"/>
</dbReference>
<dbReference type="InterPro" id="IPR008042">
    <property type="entry name" value="Retrotrans_Pao"/>
</dbReference>
<dbReference type="InterPro" id="IPR012337">
    <property type="entry name" value="RNaseH-like_sf"/>
</dbReference>
<comment type="caution">
    <text evidence="1">The sequence shown here is derived from an EMBL/GenBank/DDBJ whole genome shotgun (WGS) entry which is preliminary data.</text>
</comment>
<evidence type="ECO:0000313" key="1">
    <source>
        <dbReference type="EMBL" id="GIX75490.1"/>
    </source>
</evidence>
<dbReference type="PANTHER" id="PTHR47331">
    <property type="entry name" value="PHD-TYPE DOMAIN-CONTAINING PROTEIN"/>
    <property type="match status" value="1"/>
</dbReference>
<keyword evidence="1" id="KW-0808">Transferase</keyword>
<organism evidence="1 2">
    <name type="scientific">Caerostris extrusa</name>
    <name type="common">Bark spider</name>
    <name type="synonym">Caerostris bankana</name>
    <dbReference type="NCBI Taxonomy" id="172846"/>
    <lineage>
        <taxon>Eukaryota</taxon>
        <taxon>Metazoa</taxon>
        <taxon>Ecdysozoa</taxon>
        <taxon>Arthropoda</taxon>
        <taxon>Chelicerata</taxon>
        <taxon>Arachnida</taxon>
        <taxon>Araneae</taxon>
        <taxon>Araneomorphae</taxon>
        <taxon>Entelegynae</taxon>
        <taxon>Araneoidea</taxon>
        <taxon>Araneidae</taxon>
        <taxon>Caerostris</taxon>
    </lineage>
</organism>
<dbReference type="GO" id="GO:0003964">
    <property type="term" value="F:RNA-directed DNA polymerase activity"/>
    <property type="evidence" value="ECO:0007669"/>
    <property type="project" value="UniProtKB-KW"/>
</dbReference>
<accession>A0AAV4MSV7</accession>